<evidence type="ECO:0000256" key="8">
    <source>
        <dbReference type="ARBA" id="ARBA00022917"/>
    </source>
</evidence>
<proteinExistence type="inferred from homology"/>
<evidence type="ECO:0000256" key="9">
    <source>
        <dbReference type="ARBA" id="ARBA00023146"/>
    </source>
</evidence>
<dbReference type="Gene3D" id="3.30.980.10">
    <property type="entry name" value="Threonyl-trna Synthetase, Chain A, domain 2"/>
    <property type="match status" value="1"/>
</dbReference>
<sequence>MQSKDLRKHFFNYFHSKGHVRVPSSSLIPDDPSVLLTTAGMQQFKKYYTGELDALADFGSQRTATIQKCFRTSDIEEVGDKTHLTMFEMMGNFSFGPVGSDEPEDDGKEGYFKRAAIHFGYQFMTEVLGINPDRIYVTVFGGDAETPFDQEAYNIWKDELHLPEDKIRKGPREDNFWGPTGEEGPCGPCTEIYVDDVEVWNIVFNEFYKDRSGVYNKAERPGIDTGMGFERLSVMLEGVDNVFESEIFRPIMAKIEELAPHVEGSVKRIFADHLRASTFLIADGVVPANKEAGYVLRRLLRRVMAYQVKYDVHANLFEEMMPVIKELFGDIYSEINETDRIIGIFETEKSKFQEAVARGLKEMEKIFEQNREEKHVTGEQAFNLFSSYGFPMELLKEFVEAKGFTLDEAGFQKKIEQHQEISRAGAGNKFGGHGLVLDTGELKAGNEEEAKQVVRYHTTTHLLNWALRHEFGEEVHQMGSDINPERLRFDFSFDRKLTSEELQTIENLVNDKINENLPVYFQEMPKEEAEQLGAVAFFKHKYPSVVKVYSIGSEASGGVVSREFCGGPHVEYTGEIGSFKITKEEAVSAGVRRIRATIG</sequence>
<dbReference type="Pfam" id="PF01411">
    <property type="entry name" value="tRNA-synt_2c"/>
    <property type="match status" value="1"/>
</dbReference>
<dbReference type="NCBIfam" id="NF002436">
    <property type="entry name" value="PRK01584.1"/>
    <property type="match status" value="1"/>
</dbReference>
<dbReference type="SUPFAM" id="SSF55186">
    <property type="entry name" value="ThrRS/AlaRS common domain"/>
    <property type="match status" value="1"/>
</dbReference>
<dbReference type="GO" id="GO:0002161">
    <property type="term" value="F:aminoacyl-tRNA deacylase activity"/>
    <property type="evidence" value="ECO:0007669"/>
    <property type="project" value="TreeGrafter"/>
</dbReference>
<dbReference type="PROSITE" id="PS50860">
    <property type="entry name" value="AA_TRNA_LIGASE_II_ALA"/>
    <property type="match status" value="1"/>
</dbReference>
<dbReference type="FunFam" id="3.30.980.10:FF:000004">
    <property type="entry name" value="Alanine--tRNA ligase, cytoplasmic"/>
    <property type="match status" value="1"/>
</dbReference>
<evidence type="ECO:0000256" key="6">
    <source>
        <dbReference type="ARBA" id="ARBA00022840"/>
    </source>
</evidence>
<dbReference type="AlphaFoldDB" id="A0A0G1X864"/>
<dbReference type="InterPro" id="IPR018163">
    <property type="entry name" value="Thr/Ala-tRNA-synth_IIc_edit"/>
</dbReference>
<dbReference type="GO" id="GO:0004813">
    <property type="term" value="F:alanine-tRNA ligase activity"/>
    <property type="evidence" value="ECO:0007669"/>
    <property type="project" value="UniProtKB-EC"/>
</dbReference>
<evidence type="ECO:0000256" key="7">
    <source>
        <dbReference type="ARBA" id="ARBA00022884"/>
    </source>
</evidence>
<dbReference type="InterPro" id="IPR002318">
    <property type="entry name" value="Ala-tRNA-lgiase_IIc"/>
</dbReference>
<dbReference type="SUPFAM" id="SSF101353">
    <property type="entry name" value="Putative anticodon-binding domain of alanyl-tRNA synthetase (AlaRS)"/>
    <property type="match status" value="1"/>
</dbReference>
<dbReference type="Gene3D" id="3.30.930.10">
    <property type="entry name" value="Bira Bifunctional Protein, Domain 2"/>
    <property type="match status" value="1"/>
</dbReference>
<comment type="caution">
    <text evidence="11">The sequence shown here is derived from an EMBL/GenBank/DDBJ whole genome shotgun (WGS) entry which is preliminary data.</text>
</comment>
<name>A0A0G1X864_9BACT</name>
<dbReference type="SUPFAM" id="SSF55681">
    <property type="entry name" value="Class II aaRS and biotin synthetases"/>
    <property type="match status" value="1"/>
</dbReference>
<dbReference type="PRINTS" id="PR00980">
    <property type="entry name" value="TRNASYNTHALA"/>
</dbReference>
<evidence type="ECO:0000259" key="10">
    <source>
        <dbReference type="PROSITE" id="PS50860"/>
    </source>
</evidence>
<evidence type="ECO:0000313" key="12">
    <source>
        <dbReference type="Proteomes" id="UP000033882"/>
    </source>
</evidence>
<reference evidence="11 12" key="1">
    <citation type="journal article" date="2015" name="Nature">
        <title>rRNA introns, odd ribosomes, and small enigmatic genomes across a large radiation of phyla.</title>
        <authorList>
            <person name="Brown C.T."/>
            <person name="Hug L.A."/>
            <person name="Thomas B.C."/>
            <person name="Sharon I."/>
            <person name="Castelle C.J."/>
            <person name="Singh A."/>
            <person name="Wilkins M.J."/>
            <person name="Williams K.H."/>
            <person name="Banfield J.F."/>
        </authorList>
    </citation>
    <scope>NUCLEOTIDE SEQUENCE [LARGE SCALE GENOMIC DNA]</scope>
</reference>
<dbReference type="Proteomes" id="UP000033882">
    <property type="component" value="Unassembled WGS sequence"/>
</dbReference>
<evidence type="ECO:0000256" key="4">
    <source>
        <dbReference type="ARBA" id="ARBA00022598"/>
    </source>
</evidence>
<keyword evidence="8" id="KW-0648">Protein biosynthesis</keyword>
<dbReference type="Gene3D" id="3.30.54.20">
    <property type="match status" value="1"/>
</dbReference>
<evidence type="ECO:0000313" key="11">
    <source>
        <dbReference type="EMBL" id="KKU90555.1"/>
    </source>
</evidence>
<dbReference type="EC" id="6.1.1.7" evidence="2"/>
<dbReference type="PATRIC" id="fig|1619005.3.peg.33"/>
<comment type="similarity">
    <text evidence="1">Belongs to the class-II aminoacyl-tRNA synthetase family.</text>
</comment>
<feature type="domain" description="Alanyl-transfer RNA synthetases family profile" evidence="10">
    <location>
        <begin position="1"/>
        <end position="599"/>
    </location>
</feature>
<evidence type="ECO:0000256" key="1">
    <source>
        <dbReference type="ARBA" id="ARBA00008226"/>
    </source>
</evidence>
<evidence type="ECO:0000256" key="5">
    <source>
        <dbReference type="ARBA" id="ARBA00022741"/>
    </source>
</evidence>
<dbReference type="Pfam" id="PF07973">
    <property type="entry name" value="tRNA_SAD"/>
    <property type="match status" value="1"/>
</dbReference>
<keyword evidence="9" id="KW-0030">Aminoacyl-tRNA synthetase</keyword>
<dbReference type="InterPro" id="IPR018165">
    <property type="entry name" value="Ala-tRNA-synth_IIc_core"/>
</dbReference>
<dbReference type="PANTHER" id="PTHR11777:SF9">
    <property type="entry name" value="ALANINE--TRNA LIGASE, CYTOPLASMIC"/>
    <property type="match status" value="1"/>
</dbReference>
<dbReference type="InterPro" id="IPR018164">
    <property type="entry name" value="Ala-tRNA-synth_IIc_N"/>
</dbReference>
<dbReference type="InterPro" id="IPR050058">
    <property type="entry name" value="Ala-tRNA_ligase"/>
</dbReference>
<dbReference type="SMART" id="SM00863">
    <property type="entry name" value="tRNA_SAD"/>
    <property type="match status" value="1"/>
</dbReference>
<gene>
    <name evidence="11" type="ORF">UY19_C0001G0032</name>
</gene>
<keyword evidence="6" id="KW-0067">ATP-binding</keyword>
<keyword evidence="7" id="KW-0694">RNA-binding</keyword>
<keyword evidence="4 11" id="KW-0436">Ligase</keyword>
<accession>A0A0G1X864</accession>
<organism evidence="11 12">
    <name type="scientific">Candidatus Wolfebacteria bacterium GW2011_GWA2_47_9b</name>
    <dbReference type="NCBI Taxonomy" id="1619005"/>
    <lineage>
        <taxon>Bacteria</taxon>
        <taxon>Candidatus Wolfeibacteriota</taxon>
    </lineage>
</organism>
<evidence type="ECO:0000256" key="3">
    <source>
        <dbReference type="ARBA" id="ARBA00022555"/>
    </source>
</evidence>
<dbReference type="GO" id="GO:0005829">
    <property type="term" value="C:cytosol"/>
    <property type="evidence" value="ECO:0007669"/>
    <property type="project" value="TreeGrafter"/>
</dbReference>
<dbReference type="CDD" id="cd00673">
    <property type="entry name" value="AlaRS_core"/>
    <property type="match status" value="1"/>
</dbReference>
<dbReference type="EMBL" id="LCPB01000001">
    <property type="protein sequence ID" value="KKU90555.1"/>
    <property type="molecule type" value="Genomic_DNA"/>
</dbReference>
<dbReference type="GO" id="GO:0006419">
    <property type="term" value="P:alanyl-tRNA aminoacylation"/>
    <property type="evidence" value="ECO:0007669"/>
    <property type="project" value="InterPro"/>
</dbReference>
<keyword evidence="3" id="KW-0820">tRNA-binding</keyword>
<dbReference type="InterPro" id="IPR018162">
    <property type="entry name" value="Ala-tRNA-ligase_IIc_anticod-bd"/>
</dbReference>
<dbReference type="PANTHER" id="PTHR11777">
    <property type="entry name" value="ALANYL-TRNA SYNTHETASE"/>
    <property type="match status" value="1"/>
</dbReference>
<dbReference type="InterPro" id="IPR012947">
    <property type="entry name" value="tRNA_SAD"/>
</dbReference>
<dbReference type="GO" id="GO:0000049">
    <property type="term" value="F:tRNA binding"/>
    <property type="evidence" value="ECO:0007669"/>
    <property type="project" value="UniProtKB-KW"/>
</dbReference>
<dbReference type="GO" id="GO:0005524">
    <property type="term" value="F:ATP binding"/>
    <property type="evidence" value="ECO:0007669"/>
    <property type="project" value="UniProtKB-KW"/>
</dbReference>
<keyword evidence="5" id="KW-0547">Nucleotide-binding</keyword>
<evidence type="ECO:0000256" key="2">
    <source>
        <dbReference type="ARBA" id="ARBA00013168"/>
    </source>
</evidence>
<protein>
    <recommendedName>
        <fullName evidence="2">alanine--tRNA ligase</fullName>
        <ecNumber evidence="2">6.1.1.7</ecNumber>
    </recommendedName>
</protein>
<dbReference type="InterPro" id="IPR045864">
    <property type="entry name" value="aa-tRNA-synth_II/BPL/LPL"/>
</dbReference>